<keyword evidence="2" id="KW-0963">Cytoplasm</keyword>
<feature type="compositionally biased region" description="Low complexity" evidence="4">
    <location>
        <begin position="289"/>
        <end position="300"/>
    </location>
</feature>
<feature type="domain" description="TOG" evidence="5">
    <location>
        <begin position="1280"/>
        <end position="1519"/>
    </location>
</feature>
<dbReference type="InterPro" id="IPR034085">
    <property type="entry name" value="TOG"/>
</dbReference>
<feature type="compositionally biased region" description="Polar residues" evidence="4">
    <location>
        <begin position="941"/>
        <end position="950"/>
    </location>
</feature>
<reference evidence="7" key="1">
    <citation type="submission" date="2011-12" db="EMBL/GenBank/DDBJ databases">
        <title>The Draft Genome of Lepisosteus oculatus.</title>
        <authorList>
            <consortium name="The Broad Institute Genome Assembly &amp; Analysis Group"/>
            <consortium name="Computational R&amp;D Group"/>
            <consortium name="and Sequencing Platform"/>
            <person name="Di Palma F."/>
            <person name="Alfoldi J."/>
            <person name="Johnson J."/>
            <person name="Berlin A."/>
            <person name="Gnerre S."/>
            <person name="Jaffe D."/>
            <person name="MacCallum I."/>
            <person name="Young S."/>
            <person name="Walker B.J."/>
            <person name="Lander E.S."/>
            <person name="Lindblad-Toh K."/>
        </authorList>
    </citation>
    <scope>NUCLEOTIDE SEQUENCE [LARGE SCALE GENOMIC DNA]</scope>
</reference>
<accession>W5MZP9</accession>
<dbReference type="InterPro" id="IPR024395">
    <property type="entry name" value="CLASP_N_dom"/>
</dbReference>
<evidence type="ECO:0000256" key="1">
    <source>
        <dbReference type="ARBA" id="ARBA00004245"/>
    </source>
</evidence>
<dbReference type="GO" id="GO:0005929">
    <property type="term" value="C:cilium"/>
    <property type="evidence" value="ECO:0000318"/>
    <property type="project" value="GO_Central"/>
</dbReference>
<dbReference type="InterPro" id="IPR011989">
    <property type="entry name" value="ARM-like"/>
</dbReference>
<proteinExistence type="predicted"/>
<dbReference type="SMART" id="SM01349">
    <property type="entry name" value="TOG"/>
    <property type="match status" value="3"/>
</dbReference>
<protein>
    <submittedName>
        <fullName evidence="6">TOG array regulator of axonemal microtubules 1</fullName>
    </submittedName>
</protein>
<dbReference type="Proteomes" id="UP000018468">
    <property type="component" value="Linkage group LG7"/>
</dbReference>
<comment type="subcellular location">
    <subcellularLocation>
        <location evidence="1">Cytoplasm</location>
        <location evidence="1">Cytoskeleton</location>
    </subcellularLocation>
</comment>
<feature type="domain" description="TOG" evidence="5">
    <location>
        <begin position="1001"/>
        <end position="1240"/>
    </location>
</feature>
<organism evidence="6 7">
    <name type="scientific">Lepisosteus oculatus</name>
    <name type="common">Spotted gar</name>
    <dbReference type="NCBI Taxonomy" id="7918"/>
    <lineage>
        <taxon>Eukaryota</taxon>
        <taxon>Metazoa</taxon>
        <taxon>Chordata</taxon>
        <taxon>Craniata</taxon>
        <taxon>Vertebrata</taxon>
        <taxon>Euteleostomi</taxon>
        <taxon>Actinopterygii</taxon>
        <taxon>Neopterygii</taxon>
        <taxon>Holostei</taxon>
        <taxon>Semionotiformes</taxon>
        <taxon>Lepisosteidae</taxon>
        <taxon>Lepisosteus</taxon>
    </lineage>
</organism>
<dbReference type="InterPro" id="IPR048491">
    <property type="entry name" value="XMAP215_CLASP_TOG"/>
</dbReference>
<dbReference type="GO" id="GO:0005881">
    <property type="term" value="C:cytoplasmic microtubule"/>
    <property type="evidence" value="ECO:0000318"/>
    <property type="project" value="GO_Central"/>
</dbReference>
<feature type="region of interest" description="Disordered" evidence="4">
    <location>
        <begin position="398"/>
        <end position="469"/>
    </location>
</feature>
<feature type="region of interest" description="Disordered" evidence="4">
    <location>
        <begin position="970"/>
        <end position="1005"/>
    </location>
</feature>
<dbReference type="OMA" id="DELCHAT"/>
<reference evidence="6" key="2">
    <citation type="submission" date="2025-08" db="UniProtKB">
        <authorList>
            <consortium name="Ensembl"/>
        </authorList>
    </citation>
    <scope>IDENTIFICATION</scope>
</reference>
<evidence type="ECO:0000313" key="6">
    <source>
        <dbReference type="Ensembl" id="ENSLOCP00000013858.1"/>
    </source>
</evidence>
<sequence length="1519" mass="166114">TKMKFGMIPHGLHEQLLDHSNYQSRTHGVEELKNILYDSDLTSVPPENIVDFIGFLRRLLDDTNFKVLYGTLEVLNLLLVKLGYHAELYVENIVHAAVKVLGDTRTVTRHEYIKVYMQMMRVVRPQIVLDFMMGQLKHKNSRVREDVINIITASILTHPRGGFDIDRLCYAVAPCLADSKRKVRHAALELFAVFASYLGTGKMQPLVKAVDEVELKGEVEGLMAAVQARIARHILPKLTPDGTVEYAMTIPKPGQRRGPQFGSGADLEWVIGGGRIQSAQSHRSESDSEPPSGYGSPGSYLDETPAHRRVLSAGKGKNKLPWEIKGIGMICKNATGNNAEDLGKKISSEDPQSPKLSGSSKMPVKEDLHFTESHLFHFLFQRFRNVSQERHPLCGLAVPEPHQPRISGRKGLLGMSRRSGSVDSDLQFLGSSNPSDREKAPVHGNISRPPRTPRPLCGHPGVERTFSLPSNPAAQGALILPSYPLAPAAGGQLASPPARRNADAAVSMSSTWPNKRENSPRCRAPSPWSEDGSGETQERRSPVPLRVSLVRSPSSHRVLSGAKPVPPIPRGTNPLPDRAQGTPQESEKTSQRGSPLERPAERSLQLDLSHLSLKDGEEEPVDREEMLNSLRSLRYSAAKKRAKLSLSGSDPDPDSPDSAVKLELALDSPSQTSPPVTSPLSESGLSSLQDSLSSPPHTTPCGTKASSGSSSPSVARPRVPRVSSGKLKGAANVEYSPNQGVTFRDKVTSDVSVVGQRLAYSNGPAEPEEVRQRETSPPVVRPLGREPLRAPRPPRVPGSQGSTGTMQQISISLASSADGMSEGIIGRGVFGSSAAVASQQSVMSSSECSNSIGKASVDPPAGVYGHSVQHNSHNSTAREEPEMEDVDKVKLSKSARDKMRQRRLEQEELLHIQSERRRVESVKERLRMIWGDGSAEERNELSSPPQNSPRHASASAGVLEFEMHFKRSSSLKKARSSLSHSSDELSPGPRMQRKEGPEAPELRPFSKPELALNQGLQLLASDDWERKIEGLTIIRSLSQYHSDVLMSRLHDACLAVIQEVKNLRSGVSRVAVICLGDMFTHLQRGMDQELDGTVKVLLHKAGESNAFIRQDVDNTLDCVVQSCTPTRALSALLTGGLSHLNSVVRKCTAQHLVDLVERMGPARLLSGTKDLTDRMLPAVARLAQDSSQETRYYGRQMLFSWMTHPDFDKMIEKHLQPKDLIAIRDTVSTLRTKGLGEMPLDTPSARGRRSLPGSGTVRASSLTREPRNIAARETGENTWKPSPRTLVDKTEYVKQLTGLLGAKDFRDRTKGIDQLLDDCQQSPDLVIANMFPIFDAFKSRLQDSNSKVNLHALESLQKIILLLKDNLAQVVYILVPSIVESNLNSKNNAIYNAAVKAVQTLIQNIDNTLLLQPFCTKAQFLSGKAKVDMIENVADLVTELYPRKPQLVEQKVLPLLWHLLGTSGGNGALLGRGGSVRSATAKLCRALLTHMGPGLEEHGATQPPHISKGLQELLGTIST</sequence>
<dbReference type="eggNOG" id="KOG2933">
    <property type="taxonomic scope" value="Eukaryota"/>
</dbReference>
<feature type="compositionally biased region" description="Polar residues" evidence="4">
    <location>
        <begin position="349"/>
        <end position="360"/>
    </location>
</feature>
<dbReference type="Gene3D" id="1.25.10.10">
    <property type="entry name" value="Leucine-rich Repeat Variant"/>
    <property type="match status" value="3"/>
</dbReference>
<feature type="region of interest" description="Disordered" evidence="4">
    <location>
        <begin position="846"/>
        <end position="902"/>
    </location>
</feature>
<evidence type="ECO:0000313" key="7">
    <source>
        <dbReference type="Proteomes" id="UP000018468"/>
    </source>
</evidence>
<dbReference type="STRING" id="7918.ENSLOCP00000013858"/>
<feature type="compositionally biased region" description="Low complexity" evidence="4">
    <location>
        <begin position="976"/>
        <end position="986"/>
    </location>
</feature>
<feature type="compositionally biased region" description="Low complexity" evidence="4">
    <location>
        <begin position="705"/>
        <end position="725"/>
    </location>
</feature>
<dbReference type="InterPro" id="IPR016024">
    <property type="entry name" value="ARM-type_fold"/>
</dbReference>
<feature type="region of interest" description="Disordered" evidence="4">
    <location>
        <begin position="277"/>
        <end position="303"/>
    </location>
</feature>
<dbReference type="HOGENOM" id="CLU_002584_1_0_1"/>
<dbReference type="GO" id="GO:0000226">
    <property type="term" value="P:microtubule cytoskeleton organization"/>
    <property type="evidence" value="ECO:0000318"/>
    <property type="project" value="GO_Central"/>
</dbReference>
<dbReference type="EMBL" id="AHAT01003726">
    <property type="status" value="NOT_ANNOTATED_CDS"/>
    <property type="molecule type" value="Genomic_DNA"/>
</dbReference>
<evidence type="ECO:0000256" key="4">
    <source>
        <dbReference type="SAM" id="MobiDB-lite"/>
    </source>
</evidence>
<feature type="region of interest" description="Disordered" evidence="4">
    <location>
        <begin position="489"/>
        <end position="625"/>
    </location>
</feature>
<dbReference type="Pfam" id="PF21041">
    <property type="entry name" value="XMAP215_CLASP_TOG"/>
    <property type="match status" value="1"/>
</dbReference>
<feature type="compositionally biased region" description="Polar residues" evidence="4">
    <location>
        <begin position="418"/>
        <end position="434"/>
    </location>
</feature>
<feature type="region of interest" description="Disordered" evidence="4">
    <location>
        <begin position="935"/>
        <end position="954"/>
    </location>
</feature>
<dbReference type="Ensembl" id="ENSLOCT00000013887.1">
    <property type="protein sequence ID" value="ENSLOCP00000013858.1"/>
    <property type="gene ID" value="ENSLOCG00000011272.1"/>
</dbReference>
<feature type="region of interest" description="Disordered" evidence="4">
    <location>
        <begin position="760"/>
        <end position="806"/>
    </location>
</feature>
<dbReference type="Bgee" id="ENSLOCG00000011272">
    <property type="expression patterns" value="Expressed in testis and 12 other cell types or tissues"/>
</dbReference>
<feature type="region of interest" description="Disordered" evidence="4">
    <location>
        <begin position="1234"/>
        <end position="1260"/>
    </location>
</feature>
<keyword evidence="3" id="KW-0206">Cytoskeleton</keyword>
<keyword evidence="7" id="KW-1185">Reference proteome</keyword>
<feature type="region of interest" description="Disordered" evidence="4">
    <location>
        <begin position="637"/>
        <end position="746"/>
    </location>
</feature>
<dbReference type="InParanoid" id="W5MZP9"/>
<dbReference type="PANTHER" id="PTHR21567">
    <property type="entry name" value="CLASP"/>
    <property type="match status" value="1"/>
</dbReference>
<dbReference type="Pfam" id="PF12348">
    <property type="entry name" value="CLASP_N"/>
    <property type="match status" value="1"/>
</dbReference>
<feature type="compositionally biased region" description="Low complexity" evidence="4">
    <location>
        <begin position="668"/>
        <end position="694"/>
    </location>
</feature>
<dbReference type="SUPFAM" id="SSF48371">
    <property type="entry name" value="ARM repeat"/>
    <property type="match status" value="2"/>
</dbReference>
<dbReference type="GeneTree" id="ENSGT00940000158712"/>
<feature type="compositionally biased region" description="Basic and acidic residues" evidence="4">
    <location>
        <begin position="876"/>
        <end position="902"/>
    </location>
</feature>
<feature type="compositionally biased region" description="Basic and acidic residues" evidence="4">
    <location>
        <begin position="992"/>
        <end position="1005"/>
    </location>
</feature>
<evidence type="ECO:0000259" key="5">
    <source>
        <dbReference type="SMART" id="SM01349"/>
    </source>
</evidence>
<reference evidence="6" key="3">
    <citation type="submission" date="2025-09" db="UniProtKB">
        <authorList>
            <consortium name="Ensembl"/>
        </authorList>
    </citation>
    <scope>IDENTIFICATION</scope>
</reference>
<dbReference type="GO" id="GO:0008017">
    <property type="term" value="F:microtubule binding"/>
    <property type="evidence" value="ECO:0000318"/>
    <property type="project" value="GO_Central"/>
</dbReference>
<dbReference type="PANTHER" id="PTHR21567:SF87">
    <property type="entry name" value="CRESCERIN-LIKE PROTEIN CHE-12"/>
    <property type="match status" value="1"/>
</dbReference>
<evidence type="ECO:0000256" key="2">
    <source>
        <dbReference type="ARBA" id="ARBA00022490"/>
    </source>
</evidence>
<feature type="region of interest" description="Disordered" evidence="4">
    <location>
        <begin position="341"/>
        <end position="362"/>
    </location>
</feature>
<name>W5MZP9_LEPOC</name>
<feature type="domain" description="TOG" evidence="5">
    <location>
        <begin position="2"/>
        <end position="232"/>
    </location>
</feature>
<evidence type="ECO:0000256" key="3">
    <source>
        <dbReference type="ARBA" id="ARBA00023212"/>
    </source>
</evidence>